<comment type="caution">
    <text evidence="3">The sequence shown here is derived from an EMBL/GenBank/DDBJ whole genome shotgun (WGS) entry which is preliminary data.</text>
</comment>
<dbReference type="Pfam" id="PF07715">
    <property type="entry name" value="Plug"/>
    <property type="match status" value="1"/>
</dbReference>
<dbReference type="InterPro" id="IPR037066">
    <property type="entry name" value="Plug_dom_sf"/>
</dbReference>
<evidence type="ECO:0000313" key="3">
    <source>
        <dbReference type="EMBL" id="KAI1690831.1"/>
    </source>
</evidence>
<dbReference type="SUPFAM" id="SSF56935">
    <property type="entry name" value="Porins"/>
    <property type="match status" value="1"/>
</dbReference>
<protein>
    <submittedName>
        <fullName evidence="3">TonB-dependent receptor plug domain-containing protein</fullName>
    </submittedName>
</protein>
<evidence type="ECO:0000313" key="4">
    <source>
        <dbReference type="Proteomes" id="UP001201812"/>
    </source>
</evidence>
<dbReference type="AlphaFoldDB" id="A0AAD4MI72"/>
<dbReference type="InterPro" id="IPR012910">
    <property type="entry name" value="Plug_dom"/>
</dbReference>
<dbReference type="Gene3D" id="2.170.130.10">
    <property type="entry name" value="TonB-dependent receptor, plug domain"/>
    <property type="match status" value="1"/>
</dbReference>
<evidence type="ECO:0000259" key="2">
    <source>
        <dbReference type="Pfam" id="PF07715"/>
    </source>
</evidence>
<organism evidence="3 4">
    <name type="scientific">Ditylenchus destructor</name>
    <dbReference type="NCBI Taxonomy" id="166010"/>
    <lineage>
        <taxon>Eukaryota</taxon>
        <taxon>Metazoa</taxon>
        <taxon>Ecdysozoa</taxon>
        <taxon>Nematoda</taxon>
        <taxon>Chromadorea</taxon>
        <taxon>Rhabditida</taxon>
        <taxon>Tylenchina</taxon>
        <taxon>Tylenchomorpha</taxon>
        <taxon>Sphaerularioidea</taxon>
        <taxon>Anguinidae</taxon>
        <taxon>Anguininae</taxon>
        <taxon>Ditylenchus</taxon>
    </lineage>
</organism>
<sequence length="363" mass="39730">MVLPSFAWAQDAAEEPEEVIVTGSQIARSGFDTPTPVTVVGTEDFERVAAPNVADALNQYPALKPSVTPEASPNLSKLSSGNYLPLRGLTYLRTLTLVDGKRPTPSPPEGVVNVNNIPQAVISGAEVVTGGPLSRFMVRTPSRGGSISRSPPKLEGVRGNAQYGISNYGDNKSYLASAAGGTKFAGGRGHIIVGAKRGAEQRHPRLWRARMGRLRHHRQPRQHADQHRTDPYPGQSAAKSRTPPMGGLINSATGANGTTLLRGIQFLGNGQTGPLQLRHQPDRQRASGRRRRLRHLRRGAQTALQALGRLWRERVRIRYRRDLLCELRLCAFGHRERAVDHRQRQILRSSATTSSCQPRSARS</sequence>
<proteinExistence type="predicted"/>
<dbReference type="PANTHER" id="PTHR47234:SF3">
    <property type="entry name" value="SECRETIN_TONB SHORT N-TERMINAL DOMAIN-CONTAINING PROTEIN"/>
    <property type="match status" value="1"/>
</dbReference>
<accession>A0AAD4MI72</accession>
<reference evidence="3" key="1">
    <citation type="submission" date="2022-01" db="EMBL/GenBank/DDBJ databases">
        <title>Genome Sequence Resource for Two Populations of Ditylenchus destructor, the Migratory Endoparasitic Phytonematode.</title>
        <authorList>
            <person name="Zhang H."/>
            <person name="Lin R."/>
            <person name="Xie B."/>
        </authorList>
    </citation>
    <scope>NUCLEOTIDE SEQUENCE</scope>
    <source>
        <strain evidence="3">BazhouSP</strain>
    </source>
</reference>
<dbReference type="Proteomes" id="UP001201812">
    <property type="component" value="Unassembled WGS sequence"/>
</dbReference>
<feature type="region of interest" description="Disordered" evidence="1">
    <location>
        <begin position="214"/>
        <end position="246"/>
    </location>
</feature>
<evidence type="ECO:0000256" key="1">
    <source>
        <dbReference type="SAM" id="MobiDB-lite"/>
    </source>
</evidence>
<keyword evidence="4" id="KW-1185">Reference proteome</keyword>
<name>A0AAD4MI72_9BILA</name>
<dbReference type="EMBL" id="JAKKPZ010001074">
    <property type="protein sequence ID" value="KAI1690831.1"/>
    <property type="molecule type" value="Genomic_DNA"/>
</dbReference>
<keyword evidence="3" id="KW-0675">Receptor</keyword>
<feature type="region of interest" description="Disordered" evidence="1">
    <location>
        <begin position="270"/>
        <end position="292"/>
    </location>
</feature>
<dbReference type="PANTHER" id="PTHR47234">
    <property type="match status" value="1"/>
</dbReference>
<gene>
    <name evidence="3" type="ORF">DdX_22269</name>
</gene>
<feature type="domain" description="TonB-dependent receptor plug" evidence="2">
    <location>
        <begin position="32"/>
        <end position="132"/>
    </location>
</feature>